<dbReference type="InterPro" id="IPR020602">
    <property type="entry name" value="GTP_CycHdrlase_I_dom"/>
</dbReference>
<reference evidence="7 8" key="1">
    <citation type="submission" date="2010-08" db="EMBL/GenBank/DDBJ databases">
        <authorList>
            <person name="Weinstock G."/>
            <person name="Sodergren E."/>
            <person name="Clifton S."/>
            <person name="Fulton L."/>
            <person name="Fulton B."/>
            <person name="Courtney L."/>
            <person name="Fronick C."/>
            <person name="Harrison M."/>
            <person name="Strong C."/>
            <person name="Farmer C."/>
            <person name="Delahaunty K."/>
            <person name="Markovic C."/>
            <person name="Hall O."/>
            <person name="Minx P."/>
            <person name="Tomlinson C."/>
            <person name="Mitreva M."/>
            <person name="Hou S."/>
            <person name="Chen J."/>
            <person name="Wollam A."/>
            <person name="Pepin K.H."/>
            <person name="Johnson M."/>
            <person name="Bhonagiri V."/>
            <person name="Zhang X."/>
            <person name="Suruliraj S."/>
            <person name="Warren W."/>
            <person name="Chinwalla A."/>
            <person name="Mardis E.R."/>
            <person name="Wilson R.K."/>
        </authorList>
    </citation>
    <scope>NUCLEOTIDE SEQUENCE [LARGE SCALE GENOMIC DNA]</scope>
    <source>
        <strain evidence="7 8">F0359</strain>
    </source>
</reference>
<keyword evidence="5" id="KW-0342">GTP-binding</keyword>
<dbReference type="GO" id="GO:0005737">
    <property type="term" value="C:cytoplasm"/>
    <property type="evidence" value="ECO:0007669"/>
    <property type="project" value="TreeGrafter"/>
</dbReference>
<dbReference type="GO" id="GO:0008270">
    <property type="term" value="F:zinc ion binding"/>
    <property type="evidence" value="ECO:0007669"/>
    <property type="project" value="UniProtKB-UniRule"/>
</dbReference>
<dbReference type="InterPro" id="IPR043134">
    <property type="entry name" value="GTP-CH-I_N"/>
</dbReference>
<dbReference type="eggNOG" id="COG0302">
    <property type="taxonomic scope" value="Bacteria"/>
</dbReference>
<comment type="catalytic activity">
    <reaction evidence="1 5">
        <text>GTP + H2O = 7,8-dihydroneopterin 3'-triphosphate + formate + H(+)</text>
        <dbReference type="Rhea" id="RHEA:17473"/>
        <dbReference type="ChEBI" id="CHEBI:15377"/>
        <dbReference type="ChEBI" id="CHEBI:15378"/>
        <dbReference type="ChEBI" id="CHEBI:15740"/>
        <dbReference type="ChEBI" id="CHEBI:37565"/>
        <dbReference type="ChEBI" id="CHEBI:58462"/>
        <dbReference type="EC" id="3.5.4.16"/>
    </reaction>
</comment>
<feature type="domain" description="GTP cyclohydrolase I" evidence="6">
    <location>
        <begin position="18"/>
        <end position="191"/>
    </location>
</feature>
<evidence type="ECO:0000256" key="2">
    <source>
        <dbReference type="ARBA" id="ARBA00005080"/>
    </source>
</evidence>
<dbReference type="InterPro" id="IPR018234">
    <property type="entry name" value="GTP_CycHdrlase_I_CS"/>
</dbReference>
<evidence type="ECO:0000256" key="3">
    <source>
        <dbReference type="ARBA" id="ARBA00022563"/>
    </source>
</evidence>
<evidence type="ECO:0000313" key="8">
    <source>
        <dbReference type="Proteomes" id="UP000003195"/>
    </source>
</evidence>
<dbReference type="Gene3D" id="1.10.286.10">
    <property type="match status" value="1"/>
</dbReference>
<dbReference type="PANTHER" id="PTHR11109">
    <property type="entry name" value="GTP CYCLOHYDROLASE I"/>
    <property type="match status" value="1"/>
</dbReference>
<accession>E2ZC16</accession>
<feature type="binding site" evidence="5">
    <location>
        <position position="84"/>
    </location>
    <ligand>
        <name>Zn(2+)</name>
        <dbReference type="ChEBI" id="CHEBI:29105"/>
    </ligand>
</feature>
<keyword evidence="5" id="KW-0479">Metal-binding</keyword>
<dbReference type="STRING" id="706434.HMPREF9429_01186"/>
<dbReference type="UniPathway" id="UPA00848">
    <property type="reaction ID" value="UER00151"/>
</dbReference>
<comment type="caution">
    <text evidence="7">The sequence shown here is derived from an EMBL/GenBank/DDBJ whole genome shotgun (WGS) entry which is preliminary data.</text>
</comment>
<dbReference type="EMBL" id="AECS01000037">
    <property type="protein sequence ID" value="EFQ04003.1"/>
    <property type="molecule type" value="Genomic_DNA"/>
</dbReference>
<protein>
    <recommendedName>
        <fullName evidence="5">GTP cyclohydrolase 1</fullName>
        <ecNumber evidence="5">3.5.4.16</ecNumber>
    </recommendedName>
    <alternativeName>
        <fullName evidence="5">GTP cyclohydrolase I</fullName>
        <shortName evidence="5">GTP-CH-I</shortName>
    </alternativeName>
</protein>
<dbReference type="AlphaFoldDB" id="E2ZC16"/>
<dbReference type="InterPro" id="IPR043133">
    <property type="entry name" value="GTP-CH-I_C/QueF"/>
</dbReference>
<dbReference type="Pfam" id="PF01227">
    <property type="entry name" value="GTP_cyclohydroI"/>
    <property type="match status" value="1"/>
</dbReference>
<keyword evidence="4 5" id="KW-0378">Hydrolase</keyword>
<dbReference type="EC" id="3.5.4.16" evidence="5"/>
<evidence type="ECO:0000313" key="7">
    <source>
        <dbReference type="EMBL" id="EFQ04003.1"/>
    </source>
</evidence>
<dbReference type="GO" id="GO:0006729">
    <property type="term" value="P:tetrahydrobiopterin biosynthetic process"/>
    <property type="evidence" value="ECO:0007669"/>
    <property type="project" value="TreeGrafter"/>
</dbReference>
<evidence type="ECO:0000256" key="1">
    <source>
        <dbReference type="ARBA" id="ARBA00001052"/>
    </source>
</evidence>
<keyword evidence="3 5" id="KW-0554">One-carbon metabolism</keyword>
<dbReference type="Gene3D" id="3.30.1130.10">
    <property type="match status" value="1"/>
</dbReference>
<comment type="similarity">
    <text evidence="5">Belongs to the GTP cyclohydrolase I family.</text>
</comment>
<keyword evidence="5" id="KW-0862">Zinc</keyword>
<dbReference type="PANTHER" id="PTHR11109:SF7">
    <property type="entry name" value="GTP CYCLOHYDROLASE 1"/>
    <property type="match status" value="1"/>
</dbReference>
<keyword evidence="8" id="KW-1185">Reference proteome</keyword>
<evidence type="ECO:0000256" key="4">
    <source>
        <dbReference type="ARBA" id="ARBA00022801"/>
    </source>
</evidence>
<feature type="binding site" evidence="5">
    <location>
        <position position="156"/>
    </location>
    <ligand>
        <name>Zn(2+)</name>
        <dbReference type="ChEBI" id="CHEBI:29105"/>
    </ligand>
</feature>
<keyword evidence="5" id="KW-0547">Nucleotide-binding</keyword>
<gene>
    <name evidence="5" type="primary">folE</name>
    <name evidence="7" type="ORF">HMPREF9429_01186</name>
</gene>
<dbReference type="InterPro" id="IPR001474">
    <property type="entry name" value="GTP_CycHdrlase_I"/>
</dbReference>
<dbReference type="SUPFAM" id="SSF55620">
    <property type="entry name" value="Tetrahydrobiopterin biosynthesis enzymes-like"/>
    <property type="match status" value="1"/>
</dbReference>
<organism evidence="7 8">
    <name type="scientific">Megasphaera micronuciformis F0359</name>
    <dbReference type="NCBI Taxonomy" id="706434"/>
    <lineage>
        <taxon>Bacteria</taxon>
        <taxon>Bacillati</taxon>
        <taxon>Bacillota</taxon>
        <taxon>Negativicutes</taxon>
        <taxon>Veillonellales</taxon>
        <taxon>Veillonellaceae</taxon>
        <taxon>Megasphaera</taxon>
    </lineage>
</organism>
<dbReference type="GO" id="GO:0003934">
    <property type="term" value="F:GTP cyclohydrolase I activity"/>
    <property type="evidence" value="ECO:0007669"/>
    <property type="project" value="UniProtKB-UniRule"/>
</dbReference>
<evidence type="ECO:0000259" key="6">
    <source>
        <dbReference type="Pfam" id="PF01227"/>
    </source>
</evidence>
<dbReference type="NCBIfam" id="NF006826">
    <property type="entry name" value="PRK09347.1-3"/>
    <property type="match status" value="1"/>
</dbReference>
<feature type="binding site" evidence="5">
    <location>
        <position position="87"/>
    </location>
    <ligand>
        <name>Zn(2+)</name>
        <dbReference type="ChEBI" id="CHEBI:29105"/>
    </ligand>
</feature>
<dbReference type="GO" id="GO:0046654">
    <property type="term" value="P:tetrahydrofolate biosynthetic process"/>
    <property type="evidence" value="ECO:0007669"/>
    <property type="project" value="UniProtKB-UniRule"/>
</dbReference>
<dbReference type="Proteomes" id="UP000003195">
    <property type="component" value="Unassembled WGS sequence"/>
</dbReference>
<dbReference type="GO" id="GO:0006730">
    <property type="term" value="P:one-carbon metabolic process"/>
    <property type="evidence" value="ECO:0007669"/>
    <property type="project" value="UniProtKB-UniRule"/>
</dbReference>
<sequence length="198" mass="22068">MKVVTEERQVDVQAATDGIRQFLNAWGIDLEKTGMADTPMRVVEAYGEFFSGLNRTDEDLWKNPIQTDTTGIVALRNLEYYSLCEHHLLPFFGTVSIAYLPKNGKIAGFGRFADAVAVYARRPQLQERMTEELCRSIEKGLDTAGVLVMVRGRHLCLSMRNPLAGKSEIMTVAARGALEAGSSLYERALKLLEEHGDE</sequence>
<evidence type="ECO:0000256" key="5">
    <source>
        <dbReference type="HAMAP-Rule" id="MF_00223"/>
    </source>
</evidence>
<dbReference type="PROSITE" id="PS00860">
    <property type="entry name" value="GTP_CYCLOHYDROL_1_2"/>
    <property type="match status" value="1"/>
</dbReference>
<name>E2ZC16_9FIRM</name>
<proteinExistence type="inferred from homology"/>
<comment type="subunit">
    <text evidence="5">Homopolymer.</text>
</comment>
<dbReference type="GO" id="GO:0005525">
    <property type="term" value="F:GTP binding"/>
    <property type="evidence" value="ECO:0007669"/>
    <property type="project" value="UniProtKB-KW"/>
</dbReference>
<comment type="pathway">
    <text evidence="2 5">Cofactor biosynthesis; 7,8-dihydroneopterin triphosphate biosynthesis; 7,8-dihydroneopterin triphosphate from GTP: step 1/1.</text>
</comment>
<dbReference type="HOGENOM" id="CLU_049768_3_3_9"/>
<dbReference type="HAMAP" id="MF_00223">
    <property type="entry name" value="FolE"/>
    <property type="match status" value="1"/>
</dbReference>